<evidence type="ECO:0000313" key="8">
    <source>
        <dbReference type="EMBL" id="QRY18534.1"/>
    </source>
</evidence>
<feature type="compositionally biased region" description="Polar residues" evidence="6">
    <location>
        <begin position="545"/>
        <end position="555"/>
    </location>
</feature>
<organism evidence="8 9">
    <name type="scientific">Bacillus cereus</name>
    <dbReference type="NCBI Taxonomy" id="1396"/>
    <lineage>
        <taxon>Bacteria</taxon>
        <taxon>Bacillati</taxon>
        <taxon>Bacillota</taxon>
        <taxon>Bacilli</taxon>
        <taxon>Bacillales</taxon>
        <taxon>Bacillaceae</taxon>
        <taxon>Bacillus</taxon>
        <taxon>Bacillus cereus group</taxon>
    </lineage>
</organism>
<evidence type="ECO:0000256" key="4">
    <source>
        <dbReference type="ARBA" id="ARBA00022825"/>
    </source>
</evidence>
<evidence type="ECO:0000256" key="3">
    <source>
        <dbReference type="ARBA" id="ARBA00022801"/>
    </source>
</evidence>
<keyword evidence="4" id="KW-0720">Serine protease</keyword>
<dbReference type="PROSITE" id="PS00138">
    <property type="entry name" value="SUBTILASE_SER"/>
    <property type="match status" value="1"/>
</dbReference>
<dbReference type="PROSITE" id="PS51892">
    <property type="entry name" value="SUBTILASE"/>
    <property type="match status" value="1"/>
</dbReference>
<dbReference type="GO" id="GO:0006508">
    <property type="term" value="P:proteolysis"/>
    <property type="evidence" value="ECO:0007669"/>
    <property type="project" value="UniProtKB-KW"/>
</dbReference>
<dbReference type="Proteomes" id="UP000663613">
    <property type="component" value="Plasmid pVKMB-370_1"/>
</dbReference>
<protein>
    <submittedName>
        <fullName evidence="8">S8 family serine peptidase</fullName>
    </submittedName>
</protein>
<dbReference type="SUPFAM" id="SSF52743">
    <property type="entry name" value="Subtilisin-like"/>
    <property type="match status" value="1"/>
</dbReference>
<evidence type="ECO:0000256" key="2">
    <source>
        <dbReference type="ARBA" id="ARBA00022670"/>
    </source>
</evidence>
<sequence>MKIFKKIIVSSIALTAFNGVGGLLPSDKSEVAYAASYNYLNKQLNSTVHKQVTKQLILKFKNEANLPYQDGIEKFIKEEKQDPELIGILNEYPNVTINRLFSSLNPKEIKNLGREINDSEHISSNLLNYYIVENLGDIDVQALLAKFEKSSLIETAYLQEEETPPEERLPNLSVNPYDEPRLTRQGYLEPAPLGINAPYAWSINGGDGKGTTFVDMEYGWLLSHEDLVNQKIELISGQNKSEHHDHGTSVLGIVSAEDNNIGGIGIAPKAKVKVVSQIRDNGNYNTADAVLSAVNNMQAGDILLLEAQATYDGYGDKNYFPVEVKPDIFDAIRIGANKGIIIIEAGANGGNDLDQFRDHNGKQVLNRNSPDFKDSGAIMVGAASARVPHKRSYFSNYGSRVDVYGWGNAVDTTDAKPSDFITNLYTSSFAGTSSASPIIAGAAASIQGIAKNNQGRVYTPRQLRDILSDSSTGTKSNDPISDKIGVLPDLKAILSKLGFSPNLGNDSSIVFPEEQEINKGNKGNKENKGNEGSTITFPKEDSANGEGNSSFIFPE</sequence>
<comment type="similarity">
    <text evidence="1 5">Belongs to the peptidase S8 family.</text>
</comment>
<dbReference type="PRINTS" id="PR00723">
    <property type="entry name" value="SUBTILISIN"/>
</dbReference>
<feature type="domain" description="Peptidase S8/S53" evidence="7">
    <location>
        <begin position="237"/>
        <end position="479"/>
    </location>
</feature>
<reference evidence="8 9" key="1">
    <citation type="submission" date="2021-02" db="EMBL/GenBank/DDBJ databases">
        <title>Bacillus cereus VKM B-370.</title>
        <authorList>
            <person name="Kazantseva O.A."/>
            <person name="Piligrimova E.G."/>
            <person name="Buzikov R.M."/>
            <person name="Shadrin A.M."/>
        </authorList>
    </citation>
    <scope>NUCLEOTIDE SEQUENCE [LARGE SCALE GENOMIC DNA]</scope>
    <source>
        <strain evidence="8 9">VKM B-370</strain>
        <plasmid evidence="8 9">pVKMB-370_1</plasmid>
    </source>
</reference>
<dbReference type="RefSeq" id="WP_097826577.1">
    <property type="nucleotide sequence ID" value="NZ_CP070340.1"/>
</dbReference>
<dbReference type="Gene3D" id="3.40.50.200">
    <property type="entry name" value="Peptidase S8/S53 domain"/>
    <property type="match status" value="1"/>
</dbReference>
<feature type="region of interest" description="Disordered" evidence="6">
    <location>
        <begin position="508"/>
        <end position="555"/>
    </location>
</feature>
<proteinExistence type="inferred from homology"/>
<evidence type="ECO:0000256" key="1">
    <source>
        <dbReference type="ARBA" id="ARBA00011073"/>
    </source>
</evidence>
<keyword evidence="3" id="KW-0378">Hydrolase</keyword>
<dbReference type="CDD" id="cd04843">
    <property type="entry name" value="Peptidases_S8_11"/>
    <property type="match status" value="1"/>
</dbReference>
<keyword evidence="8" id="KW-0614">Plasmid</keyword>
<evidence type="ECO:0000256" key="5">
    <source>
        <dbReference type="PROSITE-ProRule" id="PRU01240"/>
    </source>
</evidence>
<dbReference type="InterPro" id="IPR036852">
    <property type="entry name" value="Peptidase_S8/S53_dom_sf"/>
</dbReference>
<dbReference type="InterPro" id="IPR015500">
    <property type="entry name" value="Peptidase_S8_subtilisin-rel"/>
</dbReference>
<evidence type="ECO:0000313" key="9">
    <source>
        <dbReference type="Proteomes" id="UP000663613"/>
    </source>
</evidence>
<gene>
    <name evidence="8" type="ORF">JTF64_27875</name>
</gene>
<evidence type="ECO:0000259" key="7">
    <source>
        <dbReference type="Pfam" id="PF00082"/>
    </source>
</evidence>
<dbReference type="PANTHER" id="PTHR43806:SF11">
    <property type="entry name" value="CEREVISIN-RELATED"/>
    <property type="match status" value="1"/>
</dbReference>
<dbReference type="AlphaFoldDB" id="A0ABD7DP16"/>
<feature type="compositionally biased region" description="Basic and acidic residues" evidence="6">
    <location>
        <begin position="516"/>
        <end position="529"/>
    </location>
</feature>
<evidence type="ECO:0000256" key="6">
    <source>
        <dbReference type="SAM" id="MobiDB-lite"/>
    </source>
</evidence>
<dbReference type="InterPro" id="IPR034073">
    <property type="entry name" value="Subtilisin_DY-like_dom"/>
</dbReference>
<dbReference type="GO" id="GO:0008236">
    <property type="term" value="F:serine-type peptidase activity"/>
    <property type="evidence" value="ECO:0007669"/>
    <property type="project" value="UniProtKB-KW"/>
</dbReference>
<dbReference type="EMBL" id="CP070340">
    <property type="protein sequence ID" value="QRY18534.1"/>
    <property type="molecule type" value="Genomic_DNA"/>
</dbReference>
<dbReference type="InterPro" id="IPR000209">
    <property type="entry name" value="Peptidase_S8/S53_dom"/>
</dbReference>
<dbReference type="InterPro" id="IPR050131">
    <property type="entry name" value="Peptidase_S8_subtilisin-like"/>
</dbReference>
<accession>A0ABD7DP16</accession>
<dbReference type="Pfam" id="PF00082">
    <property type="entry name" value="Peptidase_S8"/>
    <property type="match status" value="1"/>
</dbReference>
<dbReference type="PANTHER" id="PTHR43806">
    <property type="entry name" value="PEPTIDASE S8"/>
    <property type="match status" value="1"/>
</dbReference>
<keyword evidence="2" id="KW-0645">Protease</keyword>
<dbReference type="InterPro" id="IPR023828">
    <property type="entry name" value="Peptidase_S8_Ser-AS"/>
</dbReference>
<geneLocation type="plasmid" evidence="8 9">
    <name>pVKMB-370_1</name>
</geneLocation>
<name>A0ABD7DP16_BACCE</name>
<comment type="caution">
    <text evidence="5">Lacks conserved residue(s) required for the propagation of feature annotation.</text>
</comment>